<dbReference type="OrthoDB" id="419058at2"/>
<gene>
    <name evidence="1" type="ORF">H114_28601</name>
</gene>
<protein>
    <submittedName>
        <fullName evidence="1">Uncharacterized protein</fullName>
    </submittedName>
</protein>
<reference evidence="1 2" key="1">
    <citation type="journal article" date="2013" name="Genome Announc.">
        <title>Draft Genome Sequence of Streptomyces gancidicus Strain BKS 13-15.</title>
        <authorList>
            <person name="Kumar S."/>
            <person name="Kaur N."/>
            <person name="Singh N.K."/>
            <person name="Raghava G.P."/>
            <person name="Mayilraj S."/>
        </authorList>
    </citation>
    <scope>NUCLEOTIDE SEQUENCE [LARGE SCALE GENOMIC DNA]</scope>
    <source>
        <strain evidence="1 2">BKS 13-15</strain>
    </source>
</reference>
<name>M3BJL2_STREZ</name>
<proteinExistence type="predicted"/>
<accession>M3BJL2</accession>
<dbReference type="Proteomes" id="UP000011732">
    <property type="component" value="Unassembled WGS sequence"/>
</dbReference>
<dbReference type="AlphaFoldDB" id="M3BJL2"/>
<comment type="caution">
    <text evidence="1">The sequence shown here is derived from an EMBL/GenBank/DDBJ whole genome shotgun (WGS) entry which is preliminary data.</text>
</comment>
<organism evidence="1 2">
    <name type="scientific">Streptomyces gancidicus BKS 13-15</name>
    <dbReference type="NCBI Taxonomy" id="1284664"/>
    <lineage>
        <taxon>Bacteria</taxon>
        <taxon>Bacillati</taxon>
        <taxon>Actinomycetota</taxon>
        <taxon>Actinomycetes</taxon>
        <taxon>Kitasatosporales</taxon>
        <taxon>Streptomycetaceae</taxon>
        <taxon>Streptomyces</taxon>
        <taxon>Streptomyces pseudogriseolus group</taxon>
    </lineage>
</organism>
<evidence type="ECO:0000313" key="1">
    <source>
        <dbReference type="EMBL" id="EMF23979.1"/>
    </source>
</evidence>
<dbReference type="EMBL" id="AOHP01000144">
    <property type="protein sequence ID" value="EMF23979.1"/>
    <property type="molecule type" value="Genomic_DNA"/>
</dbReference>
<keyword evidence="2" id="KW-1185">Reference proteome</keyword>
<dbReference type="RefSeq" id="WP_006135913.1">
    <property type="nucleotide sequence ID" value="NZ_AOHP01000144.1"/>
</dbReference>
<sequence>MDCKWDPGDTDVLILGAYTCTAVPESVKAGLLPDLRLEIRSKECGAYCSDRETSAFLRVVPDNTTTHWTKHRGATSYTAGSVGDGRYRLAMKRYWAWRYKDTGAQQAYLLWVRAEVPSKQRELAQKIVNDMYAQTGADKIILVD</sequence>
<evidence type="ECO:0000313" key="2">
    <source>
        <dbReference type="Proteomes" id="UP000011732"/>
    </source>
</evidence>
<dbReference type="PATRIC" id="fig|1284664.3.peg.5720"/>